<feature type="region of interest" description="Disordered" evidence="1">
    <location>
        <begin position="1"/>
        <end position="42"/>
    </location>
</feature>
<proteinExistence type="predicted"/>
<dbReference type="EMBL" id="GBEZ01027140">
    <property type="protein sequence ID" value="JAC60135.1"/>
    <property type="molecule type" value="Transcribed_RNA"/>
</dbReference>
<evidence type="ECO:0000313" key="2">
    <source>
        <dbReference type="EMBL" id="JAC60135.1"/>
    </source>
</evidence>
<sequence length="74" mass="8327">ICSDSARQRTRCTQAPETNVRQQLKDVRLKQNLRNGKPQSAVHNRKELNRCMKVSGMDSDPSTALSNMAKVDTI</sequence>
<protein>
    <submittedName>
        <fullName evidence="2">Uncharacterized protein</fullName>
    </submittedName>
</protein>
<feature type="compositionally biased region" description="Polar residues" evidence="1">
    <location>
        <begin position="32"/>
        <end position="42"/>
    </location>
</feature>
<evidence type="ECO:0000256" key="1">
    <source>
        <dbReference type="SAM" id="MobiDB-lite"/>
    </source>
</evidence>
<dbReference type="AlphaFoldDB" id="A0A061QNY2"/>
<accession>A0A061QNY2</accession>
<feature type="compositionally biased region" description="Polar residues" evidence="1">
    <location>
        <begin position="11"/>
        <end position="22"/>
    </location>
</feature>
<feature type="region of interest" description="Disordered" evidence="1">
    <location>
        <begin position="54"/>
        <end position="74"/>
    </location>
</feature>
<feature type="non-terminal residue" evidence="2">
    <location>
        <position position="74"/>
    </location>
</feature>
<gene>
    <name evidence="2" type="ORF">TSPGSL018_29700</name>
</gene>
<organism evidence="2">
    <name type="scientific">Tetraselmis sp. GSL018</name>
    <dbReference type="NCBI Taxonomy" id="582737"/>
    <lineage>
        <taxon>Eukaryota</taxon>
        <taxon>Viridiplantae</taxon>
        <taxon>Chlorophyta</taxon>
        <taxon>core chlorophytes</taxon>
        <taxon>Chlorodendrophyceae</taxon>
        <taxon>Chlorodendrales</taxon>
        <taxon>Chlorodendraceae</taxon>
        <taxon>Tetraselmis</taxon>
    </lineage>
</organism>
<feature type="non-terminal residue" evidence="2">
    <location>
        <position position="1"/>
    </location>
</feature>
<reference evidence="2" key="1">
    <citation type="submission" date="2014-05" db="EMBL/GenBank/DDBJ databases">
        <title>The transcriptome of the halophilic microalga Tetraselmis sp. GSL018 isolated from the Great Salt Lake, Utah.</title>
        <authorList>
            <person name="Jinkerson R.E."/>
            <person name="D'Adamo S."/>
            <person name="Posewitz M.C."/>
        </authorList>
    </citation>
    <scope>NUCLEOTIDE SEQUENCE</scope>
    <source>
        <strain evidence="2">GSL018</strain>
    </source>
</reference>
<name>A0A061QNY2_9CHLO</name>